<keyword evidence="1" id="KW-0472">Membrane</keyword>
<keyword evidence="3" id="KW-1185">Reference proteome</keyword>
<feature type="transmembrane region" description="Helical" evidence="1">
    <location>
        <begin position="561"/>
        <end position="582"/>
    </location>
</feature>
<feature type="transmembrane region" description="Helical" evidence="1">
    <location>
        <begin position="519"/>
        <end position="541"/>
    </location>
</feature>
<dbReference type="EMBL" id="KV784449">
    <property type="protein sequence ID" value="OEU05879.1"/>
    <property type="molecule type" value="Genomic_DNA"/>
</dbReference>
<dbReference type="InParanoid" id="A0A1E7EJ02"/>
<name>A0A1E7EJ02_9STRA</name>
<accession>A0A1E7EJ02</accession>
<keyword evidence="1" id="KW-0812">Transmembrane</keyword>
<protein>
    <submittedName>
        <fullName evidence="2">Uncharacterized protein</fullName>
    </submittedName>
</protein>
<dbReference type="SUPFAM" id="SSF81321">
    <property type="entry name" value="Family A G protein-coupled receptor-like"/>
    <property type="match status" value="1"/>
</dbReference>
<gene>
    <name evidence="2" type="ORF">FRACYDRAFT_257659</name>
</gene>
<organism evidence="2 3">
    <name type="scientific">Fragilariopsis cylindrus CCMP1102</name>
    <dbReference type="NCBI Taxonomy" id="635003"/>
    <lineage>
        <taxon>Eukaryota</taxon>
        <taxon>Sar</taxon>
        <taxon>Stramenopiles</taxon>
        <taxon>Ochrophyta</taxon>
        <taxon>Bacillariophyta</taxon>
        <taxon>Bacillariophyceae</taxon>
        <taxon>Bacillariophycidae</taxon>
        <taxon>Bacillariales</taxon>
        <taxon>Bacillariaceae</taxon>
        <taxon>Fragilariopsis</taxon>
    </lineage>
</organism>
<reference evidence="2 3" key="1">
    <citation type="submission" date="2016-09" db="EMBL/GenBank/DDBJ databases">
        <title>Extensive genetic diversity and differential bi-allelic expression allows diatom success in the polar Southern Ocean.</title>
        <authorList>
            <consortium name="DOE Joint Genome Institute"/>
            <person name="Mock T."/>
            <person name="Otillar R.P."/>
            <person name="Strauss J."/>
            <person name="Dupont C."/>
            <person name="Frickenhaus S."/>
            <person name="Maumus F."/>
            <person name="Mcmullan M."/>
            <person name="Sanges R."/>
            <person name="Schmutz J."/>
            <person name="Toseland A."/>
            <person name="Valas R."/>
            <person name="Veluchamy A."/>
            <person name="Ward B.J."/>
            <person name="Allen A."/>
            <person name="Barry K."/>
            <person name="Falciatore A."/>
            <person name="Ferrante M."/>
            <person name="Fortunato A.E."/>
            <person name="Gloeckner G."/>
            <person name="Gruber A."/>
            <person name="Hipkin R."/>
            <person name="Janech M."/>
            <person name="Kroth P."/>
            <person name="Leese F."/>
            <person name="Lindquist E."/>
            <person name="Lyon B.R."/>
            <person name="Martin J."/>
            <person name="Mayer C."/>
            <person name="Parker M."/>
            <person name="Quesneville H."/>
            <person name="Raymond J."/>
            <person name="Uhlig C."/>
            <person name="Valentin K.U."/>
            <person name="Worden A.Z."/>
            <person name="Armbrust E.V."/>
            <person name="Bowler C."/>
            <person name="Green B."/>
            <person name="Moulton V."/>
            <person name="Van Oosterhout C."/>
            <person name="Grigoriev I."/>
        </authorList>
    </citation>
    <scope>NUCLEOTIDE SEQUENCE [LARGE SCALE GENOMIC DNA]</scope>
    <source>
        <strain evidence="2 3">CCMP1102</strain>
    </source>
</reference>
<feature type="transmembrane region" description="Helical" evidence="1">
    <location>
        <begin position="594"/>
        <end position="616"/>
    </location>
</feature>
<keyword evidence="1" id="KW-1133">Transmembrane helix</keyword>
<proteinExistence type="predicted"/>
<sequence length="734" mass="83306">MTTRNDEDEAVVYDACDESKCRSIGSSGDDLFHRFDCYATFPEEPLLCADGYDGRIINTVPKREDVIVVGGYNISRTQLYYTCCPAAKGYNINSNITITSSRRHCSDPIVMQDALLTVDNNNCLEKFTDTTIINDGGTNSSMPCNDERNRKYPRKMATSIFYPKLYVCCDSSINETNTPIIEYCNGDSLLPMDYSDEEEEEEMMKNAFTGVCDESKCISDSVYNSNGMYSCWGSGPGTLFPYSCDDGYVGRKIDGPEQYQIWSMFIFGSNTHFGLSYYTCCPPDYPIESPAHRHCSDGQTTKCDSSSYLNYSRDMRPIYDNLDDKTDAYVCCDSPMINNTTTNFLDVAECVPICSEQDLLYCIGHNIYGRLQPMTCTYDEIFQYPHILHQQTLEFNDSISEDITLFDCCKTKTGDGPFIKDFRFNTSVWPQLVVSSIAFISSAILVMGLSLSMLRIKKLRRGEGLPAGGGIRRPIPDLMLNIFIIILYGSYVNQYYSHEHAGYIVLSFRQNAVDVPLDYAWIFGCSTANIWMNAVVAYEVFDLLKKSHQGERVKPPTIKKATIQGMTVYLYALIIFLAHFFLDGKIDMTIAAPIYFMISAGFPIVYLCCICTIIWYRGLVPSLGGRLRELSLYFFRIIVVFLVFWLPAISLMVISGYVRSRDIRDYVENPSSYINPKLFPIGLLICSIQAIVSTGMALTKTDVRKHVLDLLSLSYCRRRREEGQENLRRDDEHR</sequence>
<evidence type="ECO:0000256" key="1">
    <source>
        <dbReference type="SAM" id="Phobius"/>
    </source>
</evidence>
<feature type="transmembrane region" description="Helical" evidence="1">
    <location>
        <begin position="637"/>
        <end position="658"/>
    </location>
</feature>
<dbReference type="AlphaFoldDB" id="A0A1E7EJ02"/>
<dbReference type="OrthoDB" id="48325at2759"/>
<dbReference type="KEGG" id="fcy:FRACYDRAFT_257659"/>
<evidence type="ECO:0000313" key="2">
    <source>
        <dbReference type="EMBL" id="OEU05879.1"/>
    </source>
</evidence>
<evidence type="ECO:0000313" key="3">
    <source>
        <dbReference type="Proteomes" id="UP000095751"/>
    </source>
</evidence>
<feature type="transmembrane region" description="Helical" evidence="1">
    <location>
        <begin position="428"/>
        <end position="451"/>
    </location>
</feature>
<dbReference type="Proteomes" id="UP000095751">
    <property type="component" value="Unassembled WGS sequence"/>
</dbReference>